<accession>A0A1R3RIR5</accession>
<dbReference type="Pfam" id="PF07992">
    <property type="entry name" value="Pyr_redox_2"/>
    <property type="match status" value="1"/>
</dbReference>
<dbReference type="Proteomes" id="UP000188318">
    <property type="component" value="Unassembled WGS sequence"/>
</dbReference>
<dbReference type="GO" id="GO:0097237">
    <property type="term" value="P:cellular response to toxic substance"/>
    <property type="evidence" value="ECO:0007669"/>
    <property type="project" value="UniProtKB-ARBA"/>
</dbReference>
<dbReference type="SUPFAM" id="SSF51905">
    <property type="entry name" value="FAD/NAD(P)-binding domain"/>
    <property type="match status" value="1"/>
</dbReference>
<feature type="chain" id="PRO_5012232785" description="FAD/NAD(P)-binding domain-containing protein" evidence="4">
    <location>
        <begin position="20"/>
        <end position="406"/>
    </location>
</feature>
<dbReference type="OrthoDB" id="4570620at2759"/>
<dbReference type="STRING" id="602072.A0A1R3RIR5"/>
<protein>
    <recommendedName>
        <fullName evidence="5">FAD/NAD(P)-binding domain-containing protein</fullName>
    </recommendedName>
</protein>
<keyword evidence="4" id="KW-0732">Signal</keyword>
<keyword evidence="7" id="KW-1185">Reference proteome</keyword>
<evidence type="ECO:0000256" key="3">
    <source>
        <dbReference type="ARBA" id="ARBA00023002"/>
    </source>
</evidence>
<dbReference type="InterPro" id="IPR050097">
    <property type="entry name" value="Ferredoxin-NADP_redctase_2"/>
</dbReference>
<dbReference type="OMA" id="AAIWIHK"/>
<dbReference type="VEuPathDB" id="FungiDB:ASPCADRAFT_208877"/>
<evidence type="ECO:0000256" key="4">
    <source>
        <dbReference type="SAM" id="SignalP"/>
    </source>
</evidence>
<evidence type="ECO:0000256" key="1">
    <source>
        <dbReference type="ARBA" id="ARBA00009333"/>
    </source>
</evidence>
<dbReference type="AlphaFoldDB" id="A0A1R3RIR5"/>
<feature type="signal peptide" evidence="4">
    <location>
        <begin position="1"/>
        <end position="19"/>
    </location>
</feature>
<dbReference type="InterPro" id="IPR023753">
    <property type="entry name" value="FAD/NAD-binding_dom"/>
</dbReference>
<dbReference type="PANTHER" id="PTHR48105">
    <property type="entry name" value="THIOREDOXIN REDUCTASE 1-RELATED-RELATED"/>
    <property type="match status" value="1"/>
</dbReference>
<gene>
    <name evidence="6" type="ORF">ASPCADRAFT_208877</name>
</gene>
<proteinExistence type="inferred from homology"/>
<evidence type="ECO:0000313" key="6">
    <source>
        <dbReference type="EMBL" id="OOF94363.1"/>
    </source>
</evidence>
<evidence type="ECO:0000256" key="2">
    <source>
        <dbReference type="ARBA" id="ARBA00022630"/>
    </source>
</evidence>
<evidence type="ECO:0000313" key="7">
    <source>
        <dbReference type="Proteomes" id="UP000188318"/>
    </source>
</evidence>
<dbReference type="Gene3D" id="3.50.50.60">
    <property type="entry name" value="FAD/NAD(P)-binding domain"/>
    <property type="match status" value="2"/>
</dbReference>
<dbReference type="InterPro" id="IPR036188">
    <property type="entry name" value="FAD/NAD-bd_sf"/>
</dbReference>
<dbReference type="PRINTS" id="PR00368">
    <property type="entry name" value="FADPNR"/>
</dbReference>
<keyword evidence="3" id="KW-0560">Oxidoreductase</keyword>
<sequence>MAPKSWLYTLFSTLSVALAQTSASTSQTAASSSTSFPPTTAYTLQTDYDVIVVGGGPAGLSALSSLGRMRRRTVMFDSGEYRNAPTREMHDVIGNDGTPPAQFRALARQQISRYNSTRVIDTTIESIMPMNDAATNIPYFSAVDSSNVTYTARKVILGTGLVDVLPDVPGLGEAFGQGIWWCPWCDGYEHRDQPLGILGALPDVVGSVLETHTLYSDIIAFTNGTYTPTNEVALAARYPSWQQQLQAWNVRINNQSITSIERIQNGNDHRDNATDEQYDIFRVHFEDGSTVDRNAFITNYPTAQRSTLPAELRLAMADGKIDTTSQTGMRTNTTGVYAIGDCNNDGSTNVPHAMFSGKRAGVYVHVEMSREELNTAISKRDLQKQTERMVGDEMETLWKRVLDMYR</sequence>
<keyword evidence="2" id="KW-0285">Flavoprotein</keyword>
<name>A0A1R3RIR5_ASPC5</name>
<dbReference type="PRINTS" id="PR00469">
    <property type="entry name" value="PNDRDTASEII"/>
</dbReference>
<dbReference type="GO" id="GO:0016491">
    <property type="term" value="F:oxidoreductase activity"/>
    <property type="evidence" value="ECO:0007669"/>
    <property type="project" value="UniProtKB-KW"/>
</dbReference>
<feature type="domain" description="FAD/NAD(P)-binding" evidence="5">
    <location>
        <begin position="48"/>
        <end position="199"/>
    </location>
</feature>
<dbReference type="FunFam" id="3.50.50.60:FF:000173">
    <property type="entry name" value="Putative thioredoxin reductase"/>
    <property type="match status" value="1"/>
</dbReference>
<comment type="similarity">
    <text evidence="1">Belongs to the class-II pyridine nucleotide-disulfide oxidoreductase family.</text>
</comment>
<evidence type="ECO:0000259" key="5">
    <source>
        <dbReference type="Pfam" id="PF07992"/>
    </source>
</evidence>
<organism evidence="6 7">
    <name type="scientific">Aspergillus carbonarius (strain ITEM 5010)</name>
    <dbReference type="NCBI Taxonomy" id="602072"/>
    <lineage>
        <taxon>Eukaryota</taxon>
        <taxon>Fungi</taxon>
        <taxon>Dikarya</taxon>
        <taxon>Ascomycota</taxon>
        <taxon>Pezizomycotina</taxon>
        <taxon>Eurotiomycetes</taxon>
        <taxon>Eurotiomycetidae</taxon>
        <taxon>Eurotiales</taxon>
        <taxon>Aspergillaceae</taxon>
        <taxon>Aspergillus</taxon>
        <taxon>Aspergillus subgen. Circumdati</taxon>
    </lineage>
</organism>
<dbReference type="EMBL" id="KV907502">
    <property type="protein sequence ID" value="OOF94363.1"/>
    <property type="molecule type" value="Genomic_DNA"/>
</dbReference>
<reference evidence="7" key="1">
    <citation type="journal article" date="2017" name="Genome Biol.">
        <title>Comparative genomics reveals high biological diversity and specific adaptations in the industrially and medically important fungal genus Aspergillus.</title>
        <authorList>
            <person name="de Vries R.P."/>
            <person name="Riley R."/>
            <person name="Wiebenga A."/>
            <person name="Aguilar-Osorio G."/>
            <person name="Amillis S."/>
            <person name="Uchima C.A."/>
            <person name="Anderluh G."/>
            <person name="Asadollahi M."/>
            <person name="Askin M."/>
            <person name="Barry K."/>
            <person name="Battaglia E."/>
            <person name="Bayram O."/>
            <person name="Benocci T."/>
            <person name="Braus-Stromeyer S.A."/>
            <person name="Caldana C."/>
            <person name="Canovas D."/>
            <person name="Cerqueira G.C."/>
            <person name="Chen F."/>
            <person name="Chen W."/>
            <person name="Choi C."/>
            <person name="Clum A."/>
            <person name="Dos Santos R.A."/>
            <person name="Damasio A.R."/>
            <person name="Diallinas G."/>
            <person name="Emri T."/>
            <person name="Fekete E."/>
            <person name="Flipphi M."/>
            <person name="Freyberg S."/>
            <person name="Gallo A."/>
            <person name="Gournas C."/>
            <person name="Habgood R."/>
            <person name="Hainaut M."/>
            <person name="Harispe M.L."/>
            <person name="Henrissat B."/>
            <person name="Hilden K.S."/>
            <person name="Hope R."/>
            <person name="Hossain A."/>
            <person name="Karabika E."/>
            <person name="Karaffa L."/>
            <person name="Karanyi Z."/>
            <person name="Krasevec N."/>
            <person name="Kuo A."/>
            <person name="Kusch H."/>
            <person name="LaButti K."/>
            <person name="Lagendijk E.L."/>
            <person name="Lapidus A."/>
            <person name="Levasseur A."/>
            <person name="Lindquist E."/>
            <person name="Lipzen A."/>
            <person name="Logrieco A.F."/>
            <person name="MacCabe A."/>
            <person name="Maekelae M.R."/>
            <person name="Malavazi I."/>
            <person name="Melin P."/>
            <person name="Meyer V."/>
            <person name="Mielnichuk N."/>
            <person name="Miskei M."/>
            <person name="Molnar A.P."/>
            <person name="Mule G."/>
            <person name="Ngan C.Y."/>
            <person name="Orejas M."/>
            <person name="Orosz E."/>
            <person name="Ouedraogo J.P."/>
            <person name="Overkamp K.M."/>
            <person name="Park H.-S."/>
            <person name="Perrone G."/>
            <person name="Piumi F."/>
            <person name="Punt P.J."/>
            <person name="Ram A.F."/>
            <person name="Ramon A."/>
            <person name="Rauscher S."/>
            <person name="Record E."/>
            <person name="Riano-Pachon D.M."/>
            <person name="Robert V."/>
            <person name="Roehrig J."/>
            <person name="Ruller R."/>
            <person name="Salamov A."/>
            <person name="Salih N.S."/>
            <person name="Samson R.A."/>
            <person name="Sandor E."/>
            <person name="Sanguinetti M."/>
            <person name="Schuetze T."/>
            <person name="Sepcic K."/>
            <person name="Shelest E."/>
            <person name="Sherlock G."/>
            <person name="Sophianopoulou V."/>
            <person name="Squina F.M."/>
            <person name="Sun H."/>
            <person name="Susca A."/>
            <person name="Todd R.B."/>
            <person name="Tsang A."/>
            <person name="Unkles S.E."/>
            <person name="van de Wiele N."/>
            <person name="van Rossen-Uffink D."/>
            <person name="Oliveira J.V."/>
            <person name="Vesth T.C."/>
            <person name="Visser J."/>
            <person name="Yu J.-H."/>
            <person name="Zhou M."/>
            <person name="Andersen M.R."/>
            <person name="Archer D.B."/>
            <person name="Baker S.E."/>
            <person name="Benoit I."/>
            <person name="Brakhage A.A."/>
            <person name="Braus G.H."/>
            <person name="Fischer R."/>
            <person name="Frisvad J.C."/>
            <person name="Goldman G.H."/>
            <person name="Houbraken J."/>
            <person name="Oakley B."/>
            <person name="Pocsi I."/>
            <person name="Scazzocchio C."/>
            <person name="Seiboth B."/>
            <person name="vanKuyk P.A."/>
            <person name="Wortman J."/>
            <person name="Dyer P.S."/>
            <person name="Grigoriev I.V."/>
        </authorList>
    </citation>
    <scope>NUCLEOTIDE SEQUENCE [LARGE SCALE GENOMIC DNA]</scope>
    <source>
        <strain evidence="7">ITEM 5010</strain>
    </source>
</reference>